<keyword evidence="1" id="KW-0472">Membrane</keyword>
<comment type="caution">
    <text evidence="2">The sequence shown here is derived from an EMBL/GenBank/DDBJ whole genome shotgun (WGS) entry which is preliminary data.</text>
</comment>
<keyword evidence="1" id="KW-0812">Transmembrane</keyword>
<proteinExistence type="predicted"/>
<sequence length="354" mass="39065">MSTATVTVGGPSPTTYTTLAPITTTFTATGPTPTLPMPTGTVPEPTVIEGGTGTVSGVTIIGEIYNLWMYILCPSRNCTPDREWLTFIPSVVAGWVIGSIALLLGLGLLALTFMCGLLEFFFGFLAMVLVAICLFLRAALKHTSMDRFAMYKVSIWFNYFAAALLALLVVHLIFRLIVHLDNTLCGTIRSVVMFFYVCALALFALLVAAVVLMFDLHSSDKLSHGIHCLQAFVIIVLILSVILLATTGWATNSGREWPPHDAHSDRRAARHSEVLWYIFNIVPLLLIAIVLLALNAPKMFTFYYCEVTPCPARDPHLAYNAQMPVQPSPHAGQVHHHHHHHQGNMEDNVQKFYM</sequence>
<evidence type="ECO:0000256" key="1">
    <source>
        <dbReference type="SAM" id="Phobius"/>
    </source>
</evidence>
<accession>A0A1Y1WC31</accession>
<keyword evidence="3" id="KW-1185">Reference proteome</keyword>
<dbReference type="Proteomes" id="UP000193922">
    <property type="component" value="Unassembled WGS sequence"/>
</dbReference>
<protein>
    <submittedName>
        <fullName evidence="2">Uncharacterized protein</fullName>
    </submittedName>
</protein>
<feature type="transmembrane region" description="Helical" evidence="1">
    <location>
        <begin position="84"/>
        <end position="111"/>
    </location>
</feature>
<dbReference type="EMBL" id="MCFD01000005">
    <property type="protein sequence ID" value="ORX70714.1"/>
    <property type="molecule type" value="Genomic_DNA"/>
</dbReference>
<evidence type="ECO:0000313" key="2">
    <source>
        <dbReference type="EMBL" id="ORX70714.1"/>
    </source>
</evidence>
<dbReference type="OrthoDB" id="5583110at2759"/>
<feature type="transmembrane region" description="Helical" evidence="1">
    <location>
        <begin position="190"/>
        <end position="214"/>
    </location>
</feature>
<organism evidence="2 3">
    <name type="scientific">Linderina pennispora</name>
    <dbReference type="NCBI Taxonomy" id="61395"/>
    <lineage>
        <taxon>Eukaryota</taxon>
        <taxon>Fungi</taxon>
        <taxon>Fungi incertae sedis</taxon>
        <taxon>Zoopagomycota</taxon>
        <taxon>Kickxellomycotina</taxon>
        <taxon>Kickxellomycetes</taxon>
        <taxon>Kickxellales</taxon>
        <taxon>Kickxellaceae</taxon>
        <taxon>Linderina</taxon>
    </lineage>
</organism>
<keyword evidence="1" id="KW-1133">Transmembrane helix</keyword>
<reference evidence="2 3" key="1">
    <citation type="submission" date="2016-07" db="EMBL/GenBank/DDBJ databases">
        <title>Pervasive Adenine N6-methylation of Active Genes in Fungi.</title>
        <authorList>
            <consortium name="DOE Joint Genome Institute"/>
            <person name="Mondo S.J."/>
            <person name="Dannebaum R.O."/>
            <person name="Kuo R.C."/>
            <person name="Labutti K."/>
            <person name="Haridas S."/>
            <person name="Kuo A."/>
            <person name="Salamov A."/>
            <person name="Ahrendt S.R."/>
            <person name="Lipzen A."/>
            <person name="Sullivan W."/>
            <person name="Andreopoulos W.B."/>
            <person name="Clum A."/>
            <person name="Lindquist E."/>
            <person name="Daum C."/>
            <person name="Ramamoorthy G.K."/>
            <person name="Gryganskyi A."/>
            <person name="Culley D."/>
            <person name="Magnuson J.K."/>
            <person name="James T.Y."/>
            <person name="O'Malley M.A."/>
            <person name="Stajich J.E."/>
            <person name="Spatafora J.W."/>
            <person name="Visel A."/>
            <person name="Grigoriev I.V."/>
        </authorList>
    </citation>
    <scope>NUCLEOTIDE SEQUENCE [LARGE SCALE GENOMIC DNA]</scope>
    <source>
        <strain evidence="2 3">ATCC 12442</strain>
    </source>
</reference>
<gene>
    <name evidence="2" type="ORF">DL89DRAFT_266877</name>
</gene>
<name>A0A1Y1WC31_9FUNG</name>
<feature type="transmembrane region" description="Helical" evidence="1">
    <location>
        <begin position="117"/>
        <end position="136"/>
    </location>
</feature>
<feature type="transmembrane region" description="Helical" evidence="1">
    <location>
        <begin position="156"/>
        <end position="178"/>
    </location>
</feature>
<dbReference type="RefSeq" id="XP_040744293.1">
    <property type="nucleotide sequence ID" value="XM_040887280.1"/>
</dbReference>
<evidence type="ECO:0000313" key="3">
    <source>
        <dbReference type="Proteomes" id="UP000193922"/>
    </source>
</evidence>
<feature type="transmembrane region" description="Helical" evidence="1">
    <location>
        <begin position="274"/>
        <end position="294"/>
    </location>
</feature>
<dbReference type="AlphaFoldDB" id="A0A1Y1WC31"/>
<feature type="transmembrane region" description="Helical" evidence="1">
    <location>
        <begin position="226"/>
        <end position="250"/>
    </location>
</feature>
<dbReference type="GeneID" id="63803928"/>